<dbReference type="EMBL" id="QSKC01000008">
    <property type="protein sequence ID" value="RHE32167.1"/>
    <property type="molecule type" value="Genomic_DNA"/>
</dbReference>
<reference evidence="1 2" key="1">
    <citation type="submission" date="2018-08" db="EMBL/GenBank/DDBJ databases">
        <title>A genome reference for cultivated species of the human gut microbiota.</title>
        <authorList>
            <person name="Zou Y."/>
            <person name="Xue W."/>
            <person name="Luo G."/>
        </authorList>
    </citation>
    <scope>NUCLEOTIDE SEQUENCE [LARGE SCALE GENOMIC DNA]</scope>
    <source>
        <strain evidence="1 2">AM29-10</strain>
    </source>
</reference>
<evidence type="ECO:0000313" key="2">
    <source>
        <dbReference type="Proteomes" id="UP000285290"/>
    </source>
</evidence>
<keyword evidence="1" id="KW-0238">DNA-binding</keyword>
<dbReference type="RefSeq" id="WP_117997083.1">
    <property type="nucleotide sequence ID" value="NZ_QRWI01000006.1"/>
</dbReference>
<evidence type="ECO:0000313" key="1">
    <source>
        <dbReference type="EMBL" id="RHE32167.1"/>
    </source>
</evidence>
<accession>A0A414ITN7</accession>
<dbReference type="AlphaFoldDB" id="A0A414ITN7"/>
<sequence>MSKNLTTSKLDRQNILNNEKALDEIQKQTGIQGIIFENKVYFTKMMVATYFEVDVRTIERYVSENVEELSSNGYEIIKGKRLKNFIDEIEKMDVPDINVGNISKRTPQLAIFDFRSFLDLAMLLVESQPAKSLRQIMLDIVIDFINQKAGGGTKYINQRDSQFLGAFLQEENYRREFTDALRDYVDMGNAKYGIYTDKIYQSIFREKAKEYRQILRLSDKEKVRDTFYSEILTLIASYECGLADMIKQQSESLGHKLNNWELTDLFNAFESLPLWKPLIIQARTKMASRDMALRDAFHYQLEEYIKPLSGEEYEKFLGQAGDELEKLMSENKDVLKRLKESE</sequence>
<name>A0A414ITN7_9FIRM</name>
<proteinExistence type="predicted"/>
<dbReference type="Proteomes" id="UP000285290">
    <property type="component" value="Unassembled WGS sequence"/>
</dbReference>
<dbReference type="GO" id="GO:0003677">
    <property type="term" value="F:DNA binding"/>
    <property type="evidence" value="ECO:0007669"/>
    <property type="project" value="UniProtKB-KW"/>
</dbReference>
<gene>
    <name evidence="1" type="ORF">DW753_07950</name>
</gene>
<protein>
    <submittedName>
        <fullName evidence="1">DNA-binding protein</fullName>
    </submittedName>
</protein>
<organism evidence="1 2">
    <name type="scientific">Agathobacter rectalis</name>
    <dbReference type="NCBI Taxonomy" id="39491"/>
    <lineage>
        <taxon>Bacteria</taxon>
        <taxon>Bacillati</taxon>
        <taxon>Bacillota</taxon>
        <taxon>Clostridia</taxon>
        <taxon>Lachnospirales</taxon>
        <taxon>Lachnospiraceae</taxon>
        <taxon>Agathobacter</taxon>
    </lineage>
</organism>
<comment type="caution">
    <text evidence="1">The sequence shown here is derived from an EMBL/GenBank/DDBJ whole genome shotgun (WGS) entry which is preliminary data.</text>
</comment>